<keyword evidence="2" id="KW-1185">Reference proteome</keyword>
<accession>A0AA42DKD3</accession>
<dbReference type="AlphaFoldDB" id="A0AA42DKD3"/>
<evidence type="ECO:0000313" key="1">
    <source>
        <dbReference type="EMBL" id="MDA3730641.1"/>
    </source>
</evidence>
<dbReference type="SUPFAM" id="SSF48452">
    <property type="entry name" value="TPR-like"/>
    <property type="match status" value="1"/>
</dbReference>
<dbReference type="InterPro" id="IPR011990">
    <property type="entry name" value="TPR-like_helical_dom_sf"/>
</dbReference>
<name>A0AA42DKD3_9FIRM</name>
<proteinExistence type="predicted"/>
<reference evidence="1" key="1">
    <citation type="journal article" date="2023" name="Int. J. Syst. Evol. Microbiol.">
        <title>&lt;i&gt;Holtiella tumoricola&lt;/i&gt; gen. nov. sp. nov., isolated from a human clinical sample.</title>
        <authorList>
            <person name="Allen-Vercoe E."/>
            <person name="Daigneault M.C."/>
            <person name="Vancuren S.J."/>
            <person name="Cochrane K."/>
            <person name="O'Neal L.L."/>
            <person name="Sankaranarayanan K."/>
            <person name="Lawson P.A."/>
        </authorList>
    </citation>
    <scope>NUCLEOTIDE SEQUENCE</scope>
    <source>
        <strain evidence="1">CC70A</strain>
    </source>
</reference>
<protein>
    <submittedName>
        <fullName evidence="1">Uncharacterized protein</fullName>
    </submittedName>
</protein>
<dbReference type="EMBL" id="JAQIFT010000016">
    <property type="protein sequence ID" value="MDA3730641.1"/>
    <property type="molecule type" value="Genomic_DNA"/>
</dbReference>
<gene>
    <name evidence="1" type="ORF">PBV87_03900</name>
</gene>
<evidence type="ECO:0000313" key="2">
    <source>
        <dbReference type="Proteomes" id="UP001169242"/>
    </source>
</evidence>
<comment type="caution">
    <text evidence="1">The sequence shown here is derived from an EMBL/GenBank/DDBJ whole genome shotgun (WGS) entry which is preliminary data.</text>
</comment>
<dbReference type="RefSeq" id="WP_053984198.1">
    <property type="nucleotide sequence ID" value="NZ_JAQIFT010000016.1"/>
</dbReference>
<sequence>MHLILFVLKCFITRFNFFHLSPLDQALELKRNHLYYLAGRLYLKEKAYKKAIYCFEKCHAYRSLMYCYEKLGNTSVALEVADKHHLYKEGAMLCKKHNNDKKAAYFYKYYNPYLAAKLYKKCSCYYEAGLCMLENHQYLSAIETFYKCTDPLDKLAGLRQVEEVAIVMYLKKFYYESMHLFTALGDYYSVLECAKRLDDPVLIDETSKLIASFEAEDNNYALAAHYIASSNHDTALLYTYLSYRDNDALKLSLFKGAYFNALKICFHNNDLPLAKQVAKLYA</sequence>
<organism evidence="1 2">
    <name type="scientific">Holtiella tumoricola</name>
    <dbReference type="NCBI Taxonomy" id="3018743"/>
    <lineage>
        <taxon>Bacteria</taxon>
        <taxon>Bacillati</taxon>
        <taxon>Bacillota</taxon>
        <taxon>Clostridia</taxon>
        <taxon>Lachnospirales</taxon>
        <taxon>Cellulosilyticaceae</taxon>
        <taxon>Holtiella</taxon>
    </lineage>
</organism>
<dbReference type="Proteomes" id="UP001169242">
    <property type="component" value="Unassembled WGS sequence"/>
</dbReference>